<dbReference type="PANTHER" id="PTHR37984:SF7">
    <property type="entry name" value="INTEGRASE CATALYTIC DOMAIN-CONTAINING PROTEIN"/>
    <property type="match status" value="1"/>
</dbReference>
<dbReference type="FunFam" id="1.10.340.70:FF:000003">
    <property type="entry name" value="Protein CBG25708"/>
    <property type="match status" value="1"/>
</dbReference>
<organism evidence="2 3">
    <name type="scientific">Patiria miniata</name>
    <name type="common">Bat star</name>
    <name type="synonym">Asterina miniata</name>
    <dbReference type="NCBI Taxonomy" id="46514"/>
    <lineage>
        <taxon>Eukaryota</taxon>
        <taxon>Metazoa</taxon>
        <taxon>Echinodermata</taxon>
        <taxon>Eleutherozoa</taxon>
        <taxon>Asterozoa</taxon>
        <taxon>Asteroidea</taxon>
        <taxon>Valvatacea</taxon>
        <taxon>Valvatida</taxon>
        <taxon>Asterinidae</taxon>
        <taxon>Patiria</taxon>
    </lineage>
</organism>
<dbReference type="InterPro" id="IPR041588">
    <property type="entry name" value="Integrase_H2C2"/>
</dbReference>
<proteinExistence type="predicted"/>
<feature type="domain" description="Integrase zinc-binding" evidence="1">
    <location>
        <begin position="130"/>
        <end position="183"/>
    </location>
</feature>
<dbReference type="Proteomes" id="UP000887568">
    <property type="component" value="Unplaced"/>
</dbReference>
<name>A0A914AF61_PATMI</name>
<dbReference type="EnsemblMetazoa" id="XM_038206682.1">
    <property type="protein sequence ID" value="XP_038062610.1"/>
    <property type="gene ID" value="LOC119733103"/>
</dbReference>
<dbReference type="Pfam" id="PF17921">
    <property type="entry name" value="Integrase_H2C2"/>
    <property type="match status" value="1"/>
</dbReference>
<evidence type="ECO:0000259" key="1">
    <source>
        <dbReference type="Pfam" id="PF17921"/>
    </source>
</evidence>
<dbReference type="Gene3D" id="1.10.340.70">
    <property type="match status" value="1"/>
</dbReference>
<dbReference type="OrthoDB" id="2286242at2759"/>
<evidence type="ECO:0000313" key="2">
    <source>
        <dbReference type="EnsemblMetazoa" id="XP_038062610.1"/>
    </source>
</evidence>
<dbReference type="GeneID" id="119733103"/>
<dbReference type="InterPro" id="IPR050951">
    <property type="entry name" value="Retrovirus_Pol_polyprotein"/>
</dbReference>
<evidence type="ECO:0000313" key="3">
    <source>
        <dbReference type="Proteomes" id="UP000887568"/>
    </source>
</evidence>
<accession>A0A914AF61</accession>
<keyword evidence="3" id="KW-1185">Reference proteome</keyword>
<dbReference type="RefSeq" id="XP_038062610.1">
    <property type="nucleotide sequence ID" value="XM_038206682.1"/>
</dbReference>
<dbReference type="OMA" id="NTIHEAH"/>
<reference evidence="2" key="1">
    <citation type="submission" date="2022-11" db="UniProtKB">
        <authorList>
            <consortium name="EnsemblMetazoa"/>
        </authorList>
    </citation>
    <scope>IDENTIFICATION</scope>
</reference>
<sequence length="210" mass="24261">MIHIKNLNAAPPRLQRLLLRIQGYDVKIKYKPGKEMLLADAMSRLHPLPGAPVETEEIRVHHVQFSDQNVSKLQEATNADAELAALREIIQNGWPDNRQMIPKPLRKYWAYRDELSFENGLIRKGQRIVIPKVERQNILNTIHEAHQGIIKSQLRAKTCVFWHNINDDIEEMTRSCDICQSHGKSQPSEPMKPRVLPNRPWQTIAANIFS</sequence>
<protein>
    <recommendedName>
        <fullName evidence="1">Integrase zinc-binding domain-containing protein</fullName>
    </recommendedName>
</protein>
<dbReference type="AlphaFoldDB" id="A0A914AF61"/>
<dbReference type="PANTHER" id="PTHR37984">
    <property type="entry name" value="PROTEIN CBG26694"/>
    <property type="match status" value="1"/>
</dbReference>